<dbReference type="Proteomes" id="UP000249661">
    <property type="component" value="Unassembled WGS sequence"/>
</dbReference>
<evidence type="ECO:0000313" key="1">
    <source>
        <dbReference type="EMBL" id="RAH71475.1"/>
    </source>
</evidence>
<accession>A0ACD1HDC5</accession>
<name>A0ACD1HDC5_9EURO</name>
<proteinExistence type="predicted"/>
<dbReference type="EMBL" id="KZ824948">
    <property type="protein sequence ID" value="RAH71475.1"/>
    <property type="molecule type" value="Genomic_DNA"/>
</dbReference>
<evidence type="ECO:0000313" key="2">
    <source>
        <dbReference type="Proteomes" id="UP000249661"/>
    </source>
</evidence>
<reference evidence="1" key="1">
    <citation type="submission" date="2018-02" db="EMBL/GenBank/DDBJ databases">
        <title>The genomes of Aspergillus section Nigri reveals drivers in fungal speciation.</title>
        <authorList>
            <consortium name="DOE Joint Genome Institute"/>
            <person name="Vesth T.C."/>
            <person name="Nybo J."/>
            <person name="Theobald S."/>
            <person name="Brandl J."/>
            <person name="Frisvad J.C."/>
            <person name="Nielsen K.F."/>
            <person name="Lyhne E.K."/>
            <person name="Kogle M.E."/>
            <person name="Kuo A."/>
            <person name="Riley R."/>
            <person name="Clum A."/>
            <person name="Nolan M."/>
            <person name="Lipzen A."/>
            <person name="Salamov A."/>
            <person name="Henrissat B."/>
            <person name="Wiebenga A."/>
            <person name="De vries R.P."/>
            <person name="Grigoriev I.V."/>
            <person name="Mortensen U.H."/>
            <person name="Andersen M.R."/>
            <person name="Baker S.E."/>
        </authorList>
    </citation>
    <scope>NUCLEOTIDE SEQUENCE</scope>
    <source>
        <strain evidence="1">CBS 121060</strain>
    </source>
</reference>
<organism evidence="1 2">
    <name type="scientific">Aspergillus aculeatinus CBS 121060</name>
    <dbReference type="NCBI Taxonomy" id="1448322"/>
    <lineage>
        <taxon>Eukaryota</taxon>
        <taxon>Fungi</taxon>
        <taxon>Dikarya</taxon>
        <taxon>Ascomycota</taxon>
        <taxon>Pezizomycotina</taxon>
        <taxon>Eurotiomycetes</taxon>
        <taxon>Eurotiomycetidae</taxon>
        <taxon>Eurotiales</taxon>
        <taxon>Aspergillaceae</taxon>
        <taxon>Aspergillus</taxon>
        <taxon>Aspergillus subgen. Circumdati</taxon>
    </lineage>
</organism>
<sequence length="102" mass="11475">MLDAVIWLLLVLLLMALTFAILGMLVGLLCALVTTATMVQTPDSERALRLDYLQKKHALVAEARALVRRHARLTAQIDEARDLKDSIPHSTKDHSMQRNQLM</sequence>
<protein>
    <submittedName>
        <fullName evidence="1">Uncharacterized protein</fullName>
    </submittedName>
</protein>
<gene>
    <name evidence="1" type="ORF">BO66DRAFT_437099</name>
</gene>
<keyword evidence="2" id="KW-1185">Reference proteome</keyword>